<feature type="chain" id="PRO_5019391876" evidence="10">
    <location>
        <begin position="28"/>
        <end position="551"/>
    </location>
</feature>
<keyword evidence="6 9" id="KW-1133">Transmembrane helix</keyword>
<dbReference type="Pfam" id="PF00201">
    <property type="entry name" value="UDPGT"/>
    <property type="match status" value="1"/>
</dbReference>
<comment type="caution">
    <text evidence="11">The sequence shown here is derived from an EMBL/GenBank/DDBJ whole genome shotgun (WGS) entry which is preliminary data.</text>
</comment>
<evidence type="ECO:0000256" key="6">
    <source>
        <dbReference type="ARBA" id="ARBA00022989"/>
    </source>
</evidence>
<dbReference type="GO" id="GO:0008194">
    <property type="term" value="F:UDP-glycosyltransferase activity"/>
    <property type="evidence" value="ECO:0007669"/>
    <property type="project" value="InterPro"/>
</dbReference>
<evidence type="ECO:0000256" key="5">
    <source>
        <dbReference type="ARBA" id="ARBA00022692"/>
    </source>
</evidence>
<keyword evidence="12" id="KW-1185">Reference proteome</keyword>
<dbReference type="SUPFAM" id="SSF53756">
    <property type="entry name" value="UDP-Glycosyltransferase/glycogen phosphorylase"/>
    <property type="match status" value="1"/>
</dbReference>
<dbReference type="AlphaFoldDB" id="A0A444V1T0"/>
<dbReference type="Proteomes" id="UP000289886">
    <property type="component" value="Unassembled WGS sequence"/>
</dbReference>
<dbReference type="EMBL" id="SCEB01003480">
    <property type="protein sequence ID" value="RXM94349.1"/>
    <property type="molecule type" value="Genomic_DNA"/>
</dbReference>
<reference evidence="11 12" key="1">
    <citation type="submission" date="2019-01" db="EMBL/GenBank/DDBJ databases">
        <title>Draft Genome and Complete Hox-Cluster Characterization of the Sterlet Sturgeon (Acipenser ruthenus).</title>
        <authorList>
            <person name="Wei Q."/>
        </authorList>
    </citation>
    <scope>NUCLEOTIDE SEQUENCE [LARGE SCALE GENOMIC DNA]</scope>
    <source>
        <strain evidence="11">WHYD16114868_AA</strain>
        <tissue evidence="11">Blood</tissue>
    </source>
</reference>
<name>A0A444V1T0_ACIRT</name>
<comment type="subcellular location">
    <subcellularLocation>
        <location evidence="1">Membrane</location>
    </subcellularLocation>
</comment>
<dbReference type="FunFam" id="3.40.50.2000:FF:000203">
    <property type="entry name" value="UDP-glucuronosyltransferase"/>
    <property type="match status" value="1"/>
</dbReference>
<dbReference type="CDD" id="cd03784">
    <property type="entry name" value="GT1_Gtf-like"/>
    <property type="match status" value="1"/>
</dbReference>
<keyword evidence="5 9" id="KW-0812">Transmembrane</keyword>
<comment type="similarity">
    <text evidence="2 8">Belongs to the UDP-glycosyltransferase family.</text>
</comment>
<dbReference type="InterPro" id="IPR035595">
    <property type="entry name" value="UDP_glycos_trans_CS"/>
</dbReference>
<dbReference type="PANTHER" id="PTHR48043">
    <property type="entry name" value="EG:EG0003.4 PROTEIN-RELATED"/>
    <property type="match status" value="1"/>
</dbReference>
<evidence type="ECO:0000256" key="2">
    <source>
        <dbReference type="ARBA" id="ARBA00009995"/>
    </source>
</evidence>
<evidence type="ECO:0000256" key="9">
    <source>
        <dbReference type="SAM" id="Phobius"/>
    </source>
</evidence>
<dbReference type="FunFam" id="3.40.50.2000:FF:000001">
    <property type="entry name" value="UDP-glucuronosyltransferase"/>
    <property type="match status" value="1"/>
</dbReference>
<evidence type="ECO:0000256" key="4">
    <source>
        <dbReference type="ARBA" id="ARBA00022679"/>
    </source>
</evidence>
<gene>
    <name evidence="11" type="ORF">EOD39_18086</name>
</gene>
<evidence type="ECO:0000313" key="11">
    <source>
        <dbReference type="EMBL" id="RXM94349.1"/>
    </source>
</evidence>
<evidence type="ECO:0000256" key="10">
    <source>
        <dbReference type="SAM" id="SignalP"/>
    </source>
</evidence>
<evidence type="ECO:0000256" key="1">
    <source>
        <dbReference type="ARBA" id="ARBA00004370"/>
    </source>
</evidence>
<keyword evidence="3 8" id="KW-0328">Glycosyltransferase</keyword>
<proteinExistence type="inferred from homology"/>
<keyword evidence="7 9" id="KW-0472">Membrane</keyword>
<evidence type="ECO:0000256" key="3">
    <source>
        <dbReference type="ARBA" id="ARBA00022676"/>
    </source>
</evidence>
<organism evidence="11 12">
    <name type="scientific">Acipenser ruthenus</name>
    <name type="common">Sterlet sturgeon</name>
    <dbReference type="NCBI Taxonomy" id="7906"/>
    <lineage>
        <taxon>Eukaryota</taxon>
        <taxon>Metazoa</taxon>
        <taxon>Chordata</taxon>
        <taxon>Craniata</taxon>
        <taxon>Vertebrata</taxon>
        <taxon>Euteleostomi</taxon>
        <taxon>Actinopterygii</taxon>
        <taxon>Chondrostei</taxon>
        <taxon>Acipenseriformes</taxon>
        <taxon>Acipenseridae</taxon>
        <taxon>Acipenser</taxon>
    </lineage>
</organism>
<feature type="transmembrane region" description="Helical" evidence="9">
    <location>
        <begin position="492"/>
        <end position="519"/>
    </location>
</feature>
<sequence length="551" mass="62352">MVGRFPWKICSALILALLTINMPCCNSGKILVFPIDGSHWVNMNFIVRELHAKGHNITVVRSMSSWYIKEKAAHYTSISIPLPEGINIESEEFMASFLRRMLEIRRGEGSPLAFIILHRELFSMLSEAHRAVCQMVVTMFEDQQLMKNLQDTHFDLVLTDPGFAGGVLVARYLQLPMVFNVRWIITGEGHFAIAPSPISYIPTLGSRVPDKMDLVQKAKNMLHYGLGLYIDRFVSSPHYNALCARYFGPDVDIYSLIQSADLWLMRVDFVFEFPRPTMPNIVYMGGFQCQPATSLPPELEEFVESSGEHGIIIMSLGTLVNGLPTELTDKIATAFAQLPQKVIWRHIGNRPSNLGNNTLLVKWMPQNDLLGHPKTRAFVAHGGTNGVYEAIYHGVPIVGLPLIFDQFDNLIRLQVRGAAKVLEVTTLDSGDLLHALQEVLRDPFYRRNMQRLSRLHRDQPIKPMDNALFWIEYVMRNKGAAHLRTESYKMPWYVYHCLDVIAVLLAAVVACLLAIIAVCRLQSLHSSHSTPNISRSSNPHLKNSQVLNYYQ</sequence>
<dbReference type="PROSITE" id="PS00375">
    <property type="entry name" value="UDPGT"/>
    <property type="match status" value="1"/>
</dbReference>
<dbReference type="Gene3D" id="3.40.50.2000">
    <property type="entry name" value="Glycogen Phosphorylase B"/>
    <property type="match status" value="2"/>
</dbReference>
<feature type="signal peptide" evidence="10">
    <location>
        <begin position="1"/>
        <end position="27"/>
    </location>
</feature>
<dbReference type="PANTHER" id="PTHR48043:SF63">
    <property type="entry name" value="UDP GLUCURONOSYLTRANSFERASE 5 FAMILY, POLYPEPTIDE F1-RELATED"/>
    <property type="match status" value="1"/>
</dbReference>
<keyword evidence="10" id="KW-0732">Signal</keyword>
<dbReference type="InterPro" id="IPR050271">
    <property type="entry name" value="UDP-glycosyltransferase"/>
</dbReference>
<accession>A0A444V1T0</accession>
<keyword evidence="4 8" id="KW-0808">Transferase</keyword>
<evidence type="ECO:0000256" key="8">
    <source>
        <dbReference type="RuleBase" id="RU003718"/>
    </source>
</evidence>
<evidence type="ECO:0000313" key="12">
    <source>
        <dbReference type="Proteomes" id="UP000289886"/>
    </source>
</evidence>
<dbReference type="GO" id="GO:0016020">
    <property type="term" value="C:membrane"/>
    <property type="evidence" value="ECO:0007669"/>
    <property type="project" value="UniProtKB-SubCell"/>
</dbReference>
<protein>
    <submittedName>
        <fullName evidence="11">UDP-glucuronosyltransferase 2A1</fullName>
    </submittedName>
</protein>
<dbReference type="InterPro" id="IPR002213">
    <property type="entry name" value="UDP_glucos_trans"/>
</dbReference>
<evidence type="ECO:0000256" key="7">
    <source>
        <dbReference type="ARBA" id="ARBA00023136"/>
    </source>
</evidence>